<evidence type="ECO:0000313" key="2">
    <source>
        <dbReference type="EMBL" id="RZT32464.1"/>
    </source>
</evidence>
<sequence>MHRSLLSIAIAAALGCCAITSFAVETADVTIGGTIRPTACGISLSASEIDFGTIPVSALSATAVTNRSGGTTVVSIVCDGPSRFAIQGIDNRAGTAKSPTNVNRYGFGLIDGKPLGDFVLRVGNALGDGEAVSKVASHDEGSTWTSPSGNWFLDHAPTNLLTWGETGSAVPKAFTTVQVPLTIDAQLQSKKLLPPITTELPLDGLATIALIYL</sequence>
<dbReference type="RefSeq" id="WP_157994714.1">
    <property type="nucleotide sequence ID" value="NZ_SGXM01000007.1"/>
</dbReference>
<gene>
    <name evidence="2" type="ORF">EV147_4210</name>
</gene>
<comment type="caution">
    <text evidence="2">The sequence shown here is derived from an EMBL/GenBank/DDBJ whole genome shotgun (WGS) entry which is preliminary data.</text>
</comment>
<feature type="chain" id="PRO_5020500393" evidence="1">
    <location>
        <begin position="24"/>
        <end position="213"/>
    </location>
</feature>
<evidence type="ECO:0000256" key="1">
    <source>
        <dbReference type="SAM" id="SignalP"/>
    </source>
</evidence>
<dbReference type="InterPro" id="IPR010546">
    <property type="entry name" value="DUF1120"/>
</dbReference>
<organism evidence="2 3">
    <name type="scientific">Cupriavidus agavae</name>
    <dbReference type="NCBI Taxonomy" id="1001822"/>
    <lineage>
        <taxon>Bacteria</taxon>
        <taxon>Pseudomonadati</taxon>
        <taxon>Pseudomonadota</taxon>
        <taxon>Betaproteobacteria</taxon>
        <taxon>Burkholderiales</taxon>
        <taxon>Burkholderiaceae</taxon>
        <taxon>Cupriavidus</taxon>
    </lineage>
</organism>
<dbReference type="EMBL" id="SGXM01000007">
    <property type="protein sequence ID" value="RZT32464.1"/>
    <property type="molecule type" value="Genomic_DNA"/>
</dbReference>
<dbReference type="OrthoDB" id="8966046at2"/>
<accession>A0A4Q7RH06</accession>
<dbReference type="Proteomes" id="UP000291078">
    <property type="component" value="Unassembled WGS sequence"/>
</dbReference>
<dbReference type="Pfam" id="PF06551">
    <property type="entry name" value="DUF1120"/>
    <property type="match status" value="1"/>
</dbReference>
<dbReference type="PROSITE" id="PS51257">
    <property type="entry name" value="PROKAR_LIPOPROTEIN"/>
    <property type="match status" value="1"/>
</dbReference>
<keyword evidence="3" id="KW-1185">Reference proteome</keyword>
<evidence type="ECO:0000313" key="3">
    <source>
        <dbReference type="Proteomes" id="UP000291078"/>
    </source>
</evidence>
<keyword evidence="1" id="KW-0732">Signal</keyword>
<feature type="signal peptide" evidence="1">
    <location>
        <begin position="1"/>
        <end position="23"/>
    </location>
</feature>
<name>A0A4Q7RH06_9BURK</name>
<proteinExistence type="predicted"/>
<reference evidence="2 3" key="1">
    <citation type="journal article" date="2015" name="Stand. Genomic Sci.">
        <title>Genomic Encyclopedia of Bacterial and Archaeal Type Strains, Phase III: the genomes of soil and plant-associated and newly described type strains.</title>
        <authorList>
            <person name="Whitman W.B."/>
            <person name="Woyke T."/>
            <person name="Klenk H.P."/>
            <person name="Zhou Y."/>
            <person name="Lilburn T.G."/>
            <person name="Beck B.J."/>
            <person name="De Vos P."/>
            <person name="Vandamme P."/>
            <person name="Eisen J.A."/>
            <person name="Garrity G."/>
            <person name="Hugenholtz P."/>
            <person name="Kyrpides N.C."/>
        </authorList>
    </citation>
    <scope>NUCLEOTIDE SEQUENCE [LARGE SCALE GENOMIC DNA]</scope>
    <source>
        <strain evidence="2 3">ASC-9842</strain>
    </source>
</reference>
<dbReference type="AlphaFoldDB" id="A0A4Q7RH06"/>
<protein>
    <submittedName>
        <fullName evidence="2">Uncharacterized protein DUF1120</fullName>
    </submittedName>
</protein>